<keyword evidence="2" id="KW-1185">Reference proteome</keyword>
<reference evidence="1" key="1">
    <citation type="submission" date="2024-09" db="EMBL/GenBank/DDBJ databases">
        <title>Black Yeasts Isolated from many extreme environments.</title>
        <authorList>
            <person name="Coleine C."/>
            <person name="Stajich J.E."/>
            <person name="Selbmann L."/>
        </authorList>
    </citation>
    <scope>NUCLEOTIDE SEQUENCE</scope>
    <source>
        <strain evidence="1">CCFEE 5737</strain>
    </source>
</reference>
<dbReference type="EMBL" id="JAWDJW010003659">
    <property type="protein sequence ID" value="KAK3076699.1"/>
    <property type="molecule type" value="Genomic_DNA"/>
</dbReference>
<proteinExistence type="predicted"/>
<sequence>QITSLEWHPTDDSIILAASGDNTLTLWDLAVELDDEESQETAGVQEYPPQLLFVHWMEQVKEGHWHPQIPGAVMATGGSGFGVFKTISV</sequence>
<comment type="caution">
    <text evidence="1">The sequence shown here is derived from an EMBL/GenBank/DDBJ whole genome shotgun (WGS) entry which is preliminary data.</text>
</comment>
<protein>
    <submittedName>
        <fullName evidence="1">Uncharacterized protein</fullName>
    </submittedName>
</protein>
<feature type="non-terminal residue" evidence="1">
    <location>
        <position position="1"/>
    </location>
</feature>
<accession>A0ACC3DJH5</accession>
<evidence type="ECO:0000313" key="2">
    <source>
        <dbReference type="Proteomes" id="UP001186974"/>
    </source>
</evidence>
<dbReference type="Proteomes" id="UP001186974">
    <property type="component" value="Unassembled WGS sequence"/>
</dbReference>
<evidence type="ECO:0000313" key="1">
    <source>
        <dbReference type="EMBL" id="KAK3076699.1"/>
    </source>
</evidence>
<name>A0ACC3DJH5_9PEZI</name>
<gene>
    <name evidence="1" type="ORF">LTS18_012300</name>
</gene>
<organism evidence="1 2">
    <name type="scientific">Coniosporium uncinatum</name>
    <dbReference type="NCBI Taxonomy" id="93489"/>
    <lineage>
        <taxon>Eukaryota</taxon>
        <taxon>Fungi</taxon>
        <taxon>Dikarya</taxon>
        <taxon>Ascomycota</taxon>
        <taxon>Pezizomycotina</taxon>
        <taxon>Dothideomycetes</taxon>
        <taxon>Dothideomycetes incertae sedis</taxon>
        <taxon>Coniosporium</taxon>
    </lineage>
</organism>